<comment type="subcellular location">
    <subcellularLocation>
        <location evidence="1">Membrane</location>
        <topology evidence="1">Single-pass membrane protein</topology>
    </subcellularLocation>
</comment>
<feature type="transmembrane region" description="Helical" evidence="6">
    <location>
        <begin position="211"/>
        <end position="232"/>
    </location>
</feature>
<reference evidence="7" key="1">
    <citation type="submission" date="2023-01" db="EMBL/GenBank/DDBJ databases">
        <title>The chitinases involved in constricting ring structure development in the nematode-trapping fungus Drechslerella dactyloides.</title>
        <authorList>
            <person name="Wang R."/>
            <person name="Zhang L."/>
            <person name="Tang P."/>
            <person name="Li S."/>
            <person name="Liang L."/>
        </authorList>
    </citation>
    <scope>NUCLEOTIDE SEQUENCE</scope>
    <source>
        <strain evidence="7">YMF1.00031</strain>
    </source>
</reference>
<dbReference type="GO" id="GO:0071944">
    <property type="term" value="C:cell periphery"/>
    <property type="evidence" value="ECO:0007669"/>
    <property type="project" value="UniProtKB-ARBA"/>
</dbReference>
<evidence type="ECO:0000256" key="3">
    <source>
        <dbReference type="ARBA" id="ARBA00022989"/>
    </source>
</evidence>
<dbReference type="GO" id="GO:0016020">
    <property type="term" value="C:membrane"/>
    <property type="evidence" value="ECO:0007669"/>
    <property type="project" value="UniProtKB-SubCell"/>
</dbReference>
<feature type="compositionally biased region" description="Acidic residues" evidence="5">
    <location>
        <begin position="54"/>
        <end position="63"/>
    </location>
</feature>
<dbReference type="AlphaFoldDB" id="A0AAD6NJN7"/>
<protein>
    <submittedName>
        <fullName evidence="7">Uncharacterized protein</fullName>
    </submittedName>
</protein>
<evidence type="ECO:0000256" key="5">
    <source>
        <dbReference type="SAM" id="MobiDB-lite"/>
    </source>
</evidence>
<dbReference type="CDD" id="cd12087">
    <property type="entry name" value="TM_EGFR-like"/>
    <property type="match status" value="1"/>
</dbReference>
<dbReference type="PANTHER" id="PTHR15549">
    <property type="entry name" value="PAIRED IMMUNOGLOBULIN-LIKE TYPE 2 RECEPTOR"/>
    <property type="match status" value="1"/>
</dbReference>
<dbReference type="Proteomes" id="UP001221413">
    <property type="component" value="Unassembled WGS sequence"/>
</dbReference>
<dbReference type="InterPro" id="IPR051694">
    <property type="entry name" value="Immunoregulatory_rcpt-like"/>
</dbReference>
<keyword evidence="2 6" id="KW-0812">Transmembrane</keyword>
<feature type="compositionally biased region" description="Low complexity" evidence="5">
    <location>
        <begin position="92"/>
        <end position="115"/>
    </location>
</feature>
<feature type="region of interest" description="Disordered" evidence="5">
    <location>
        <begin position="31"/>
        <end position="115"/>
    </location>
</feature>
<keyword evidence="3 6" id="KW-1133">Transmembrane helix</keyword>
<evidence type="ECO:0000313" key="7">
    <source>
        <dbReference type="EMBL" id="KAJ6261941.1"/>
    </source>
</evidence>
<feature type="region of interest" description="Disordered" evidence="5">
    <location>
        <begin position="465"/>
        <end position="497"/>
    </location>
</feature>
<comment type="caution">
    <text evidence="7">The sequence shown here is derived from an EMBL/GenBank/DDBJ whole genome shotgun (WGS) entry which is preliminary data.</text>
</comment>
<accession>A0AAD6NJN7</accession>
<organism evidence="7 8">
    <name type="scientific">Drechslerella dactyloides</name>
    <name type="common">Nematode-trapping fungus</name>
    <name type="synonym">Arthrobotrys dactyloides</name>
    <dbReference type="NCBI Taxonomy" id="74499"/>
    <lineage>
        <taxon>Eukaryota</taxon>
        <taxon>Fungi</taxon>
        <taxon>Dikarya</taxon>
        <taxon>Ascomycota</taxon>
        <taxon>Pezizomycotina</taxon>
        <taxon>Orbiliomycetes</taxon>
        <taxon>Orbiliales</taxon>
        <taxon>Orbiliaceae</taxon>
        <taxon>Drechslerella</taxon>
    </lineage>
</organism>
<evidence type="ECO:0000256" key="2">
    <source>
        <dbReference type="ARBA" id="ARBA00022692"/>
    </source>
</evidence>
<keyword evidence="4 6" id="KW-0472">Membrane</keyword>
<name>A0AAD6NJN7_DREDA</name>
<evidence type="ECO:0000256" key="1">
    <source>
        <dbReference type="ARBA" id="ARBA00004167"/>
    </source>
</evidence>
<sequence length="559" mass="61728">MSTFSVRRRRVRPADLVLITLPAFTTAAPAIRQNGGAEAADIVNDAALWRRDHDDEEYENYDDDKDKKDKDKDKDKDKEKDDDKHKTKAPKTPKTPKYTMSFSSATTTTTSETRPTTIAAVPAPVIGSIRPMPEMPPVSMTVSDLPSIPSYFPSMPPDTPTFRSTSIPGPSATGIIPMLPGGTALPEVSGRPNPSAVPVTGNSDSHVRMEIGIACGVVGAFLVIGIAMIFYLKRRRRASSVWSVVRSPFGGNAGNRRSIEPRSIPHAEYESRTTVDVWPPTMPDAVMLGANDIKRISDSPSDLERFATIKRKYTISRSIDMPREMPPPETTATRRDSVSSYTTMTMLPNISNSGFSEGFLEGIEKNDPFADPYSPSTASIPAPLPLRIPQKASANPGLAPAFQMQRSSHKYRGSDETLELTDPRVSFGGRLVITNRTRQDSVPSIPPSPPQRKLSRTLVPAPLRIVRPGQPPAQMQQNNKNAARRGSGMSVAESEGPARHRNVKSWVNHEADIRERYYTLDEVETPLYAKSEATLYNRLSLNSGMDTRRTEYEYYLGRR</sequence>
<dbReference type="EMBL" id="JAQGDS010000003">
    <property type="protein sequence ID" value="KAJ6261941.1"/>
    <property type="molecule type" value="Genomic_DNA"/>
</dbReference>
<feature type="compositionally biased region" description="Basic and acidic residues" evidence="5">
    <location>
        <begin position="64"/>
        <end position="85"/>
    </location>
</feature>
<proteinExistence type="predicted"/>
<evidence type="ECO:0000256" key="4">
    <source>
        <dbReference type="ARBA" id="ARBA00023136"/>
    </source>
</evidence>
<dbReference type="PANTHER" id="PTHR15549:SF26">
    <property type="entry name" value="AXIAL BUDDING PATTERN PROTEIN 2-RELATED"/>
    <property type="match status" value="1"/>
</dbReference>
<evidence type="ECO:0000256" key="6">
    <source>
        <dbReference type="SAM" id="Phobius"/>
    </source>
</evidence>
<evidence type="ECO:0000313" key="8">
    <source>
        <dbReference type="Proteomes" id="UP001221413"/>
    </source>
</evidence>
<gene>
    <name evidence="7" type="ORF">Dda_2740</name>
</gene>
<keyword evidence="8" id="KW-1185">Reference proteome</keyword>